<accession>A0ACC2TZM5</accession>
<evidence type="ECO:0000313" key="2">
    <source>
        <dbReference type="Proteomes" id="UP001165960"/>
    </source>
</evidence>
<dbReference type="EMBL" id="QTSX02001616">
    <property type="protein sequence ID" value="KAJ9080013.1"/>
    <property type="molecule type" value="Genomic_DNA"/>
</dbReference>
<proteinExistence type="predicted"/>
<organism evidence="1 2">
    <name type="scientific">Entomophthora muscae</name>
    <dbReference type="NCBI Taxonomy" id="34485"/>
    <lineage>
        <taxon>Eukaryota</taxon>
        <taxon>Fungi</taxon>
        <taxon>Fungi incertae sedis</taxon>
        <taxon>Zoopagomycota</taxon>
        <taxon>Entomophthoromycotina</taxon>
        <taxon>Entomophthoromycetes</taxon>
        <taxon>Entomophthorales</taxon>
        <taxon>Entomophthoraceae</taxon>
        <taxon>Entomophthora</taxon>
    </lineage>
</organism>
<gene>
    <name evidence="1" type="ORF">DSO57_1029542</name>
</gene>
<name>A0ACC2TZM5_9FUNG</name>
<reference evidence="1" key="1">
    <citation type="submission" date="2022-04" db="EMBL/GenBank/DDBJ databases">
        <title>Genome of the entomopathogenic fungus Entomophthora muscae.</title>
        <authorList>
            <person name="Elya C."/>
            <person name="Lovett B.R."/>
            <person name="Lee E."/>
            <person name="Macias A.M."/>
            <person name="Hajek A.E."/>
            <person name="De Bivort B.L."/>
            <person name="Kasson M.T."/>
            <person name="De Fine Licht H.H."/>
            <person name="Stajich J.E."/>
        </authorList>
    </citation>
    <scope>NUCLEOTIDE SEQUENCE</scope>
    <source>
        <strain evidence="1">Berkeley</strain>
    </source>
</reference>
<evidence type="ECO:0000313" key="1">
    <source>
        <dbReference type="EMBL" id="KAJ9080013.1"/>
    </source>
</evidence>
<protein>
    <submittedName>
        <fullName evidence="1">Uncharacterized protein</fullName>
    </submittedName>
</protein>
<keyword evidence="2" id="KW-1185">Reference proteome</keyword>
<sequence>MADGHTYTLDCQEVAHCHSCNKPISCGSVPTAYPIQETADQPPKFYYPPGAPFGPVHFTKYPTNPVYLKFTLEEILIYNPEARTRETETIYREGTKITIPPLLFCNKYNYLPTYLVPMKPPLTPQPNCLQESVAANEFTSTQIFGVMYITLTGLIDSMHQSCGGPFLLGPQAVRPQVPKNPPQAGSLKYPHRLWASDIALCITGAASHFVSELVNQHPDHREDWDMFKAAFLKKFAIKDYNVVIMTELRTFKMTGTIEEYIAAYKDLHD</sequence>
<comment type="caution">
    <text evidence="1">The sequence shown here is derived from an EMBL/GenBank/DDBJ whole genome shotgun (WGS) entry which is preliminary data.</text>
</comment>
<dbReference type="Proteomes" id="UP001165960">
    <property type="component" value="Unassembled WGS sequence"/>
</dbReference>